<comment type="caution">
    <text evidence="5">The sequence shown here is derived from an EMBL/GenBank/DDBJ whole genome shotgun (WGS) entry which is preliminary data.</text>
</comment>
<dbReference type="InterPro" id="IPR003593">
    <property type="entry name" value="AAA+_ATPase"/>
</dbReference>
<evidence type="ECO:0000256" key="1">
    <source>
        <dbReference type="ARBA" id="ARBA00022705"/>
    </source>
</evidence>
<dbReference type="GO" id="GO:0006260">
    <property type="term" value="P:DNA replication"/>
    <property type="evidence" value="ECO:0007669"/>
    <property type="project" value="UniProtKB-KW"/>
</dbReference>
<keyword evidence="1" id="KW-0235">DNA replication</keyword>
<keyword evidence="3" id="KW-0067">ATP-binding</keyword>
<dbReference type="InterPro" id="IPR027417">
    <property type="entry name" value="P-loop_NTPase"/>
</dbReference>
<evidence type="ECO:0000256" key="2">
    <source>
        <dbReference type="ARBA" id="ARBA00022741"/>
    </source>
</evidence>
<feature type="domain" description="AAA+ ATPase" evidence="4">
    <location>
        <begin position="89"/>
        <end position="216"/>
    </location>
</feature>
<evidence type="ECO:0000313" key="5">
    <source>
        <dbReference type="EMBL" id="RWS19289.1"/>
    </source>
</evidence>
<dbReference type="GO" id="GO:0005524">
    <property type="term" value="F:ATP binding"/>
    <property type="evidence" value="ECO:0007669"/>
    <property type="project" value="UniProtKB-KW"/>
</dbReference>
<dbReference type="GO" id="GO:0016887">
    <property type="term" value="F:ATP hydrolysis activity"/>
    <property type="evidence" value="ECO:0007669"/>
    <property type="project" value="InterPro"/>
</dbReference>
<keyword evidence="2" id="KW-0547">Nucleotide-binding</keyword>
<sequence length="306" mass="35116">MVDKYAPKNSKDIVGQNRNVNEYKQWLLNWDKSWNNNQRKFCDIQTTNLKTKVENTKISKNKNQNRSSKKSIISKSNYQSQYYSSNSKTFSAVLFAGNCGIGKTATAHIVAKELGYNIIELNASDDRSEKRLLNFKFNLQEIVRIKNNAWCPSTKNILIIDEIDSNVAVSTLTKIIKNTKIPVVCICNDEYRRTNDIIAVLQKICSAEKICVSFKNLKSIVEESNNDVRKSINMLSFYSMRTTAGTVFKNSLQNYQNSQQQSQGKDLAKESKYSIFNACKEVLNKNISFEQKCNLFFVDTFLMPMM</sequence>
<gene>
    <name evidence="5" type="ORF">B4U80_14466</name>
</gene>
<name>A0A443RW45_9ACAR</name>
<dbReference type="InterPro" id="IPR047854">
    <property type="entry name" value="RFC_lid"/>
</dbReference>
<dbReference type="CDD" id="cd00009">
    <property type="entry name" value="AAA"/>
    <property type="match status" value="1"/>
</dbReference>
<dbReference type="Pfam" id="PF21960">
    <property type="entry name" value="RCF1-5-like_lid"/>
    <property type="match status" value="1"/>
</dbReference>
<evidence type="ECO:0000313" key="6">
    <source>
        <dbReference type="Proteomes" id="UP000288716"/>
    </source>
</evidence>
<protein>
    <submittedName>
        <fullName evidence="5">Replication factor C subunit 1-like protein</fullName>
    </submittedName>
</protein>
<accession>A0A443RW45</accession>
<dbReference type="Proteomes" id="UP000288716">
    <property type="component" value="Unassembled WGS sequence"/>
</dbReference>
<dbReference type="CDD" id="cd18140">
    <property type="entry name" value="HLD_clamp_RFC"/>
    <property type="match status" value="1"/>
</dbReference>
<dbReference type="SUPFAM" id="SSF52540">
    <property type="entry name" value="P-loop containing nucleoside triphosphate hydrolases"/>
    <property type="match status" value="1"/>
</dbReference>
<keyword evidence="6" id="KW-1185">Reference proteome</keyword>
<evidence type="ECO:0000259" key="4">
    <source>
        <dbReference type="SMART" id="SM00382"/>
    </source>
</evidence>
<dbReference type="SMART" id="SM00382">
    <property type="entry name" value="AAA"/>
    <property type="match status" value="1"/>
</dbReference>
<dbReference type="STRING" id="299467.A0A443RW45"/>
<dbReference type="PANTHER" id="PTHR23389:SF6">
    <property type="entry name" value="REPLICATION FACTOR C SUBUNIT 1"/>
    <property type="match status" value="1"/>
</dbReference>
<dbReference type="Pfam" id="PF00004">
    <property type="entry name" value="AAA"/>
    <property type="match status" value="1"/>
</dbReference>
<dbReference type="AlphaFoldDB" id="A0A443RW45"/>
<dbReference type="EMBL" id="NCKV01027925">
    <property type="protein sequence ID" value="RWS19289.1"/>
    <property type="molecule type" value="Genomic_DNA"/>
</dbReference>
<organism evidence="5 6">
    <name type="scientific">Leptotrombidium deliense</name>
    <dbReference type="NCBI Taxonomy" id="299467"/>
    <lineage>
        <taxon>Eukaryota</taxon>
        <taxon>Metazoa</taxon>
        <taxon>Ecdysozoa</taxon>
        <taxon>Arthropoda</taxon>
        <taxon>Chelicerata</taxon>
        <taxon>Arachnida</taxon>
        <taxon>Acari</taxon>
        <taxon>Acariformes</taxon>
        <taxon>Trombidiformes</taxon>
        <taxon>Prostigmata</taxon>
        <taxon>Anystina</taxon>
        <taxon>Parasitengona</taxon>
        <taxon>Trombiculoidea</taxon>
        <taxon>Trombiculidae</taxon>
        <taxon>Leptotrombidium</taxon>
    </lineage>
</organism>
<dbReference type="Gene3D" id="3.40.50.300">
    <property type="entry name" value="P-loop containing nucleotide triphosphate hydrolases"/>
    <property type="match status" value="1"/>
</dbReference>
<dbReference type="VEuPathDB" id="VectorBase:LDEU012751"/>
<dbReference type="PANTHER" id="PTHR23389">
    <property type="entry name" value="CHROMOSOME TRANSMISSION FIDELITY FACTOR 18"/>
    <property type="match status" value="1"/>
</dbReference>
<reference evidence="5 6" key="1">
    <citation type="journal article" date="2018" name="Gigascience">
        <title>Genomes of trombidid mites reveal novel predicted allergens and laterally-transferred genes associated with secondary metabolism.</title>
        <authorList>
            <person name="Dong X."/>
            <person name="Chaisiri K."/>
            <person name="Xia D."/>
            <person name="Armstrong S.D."/>
            <person name="Fang Y."/>
            <person name="Donnelly M.J."/>
            <person name="Kadowaki T."/>
            <person name="McGarry J.W."/>
            <person name="Darby A.C."/>
            <person name="Makepeace B.L."/>
        </authorList>
    </citation>
    <scope>NUCLEOTIDE SEQUENCE [LARGE SCALE GENOMIC DNA]</scope>
    <source>
        <strain evidence="5">UoL-UT</strain>
    </source>
</reference>
<dbReference type="GO" id="GO:0005634">
    <property type="term" value="C:nucleus"/>
    <property type="evidence" value="ECO:0007669"/>
    <property type="project" value="TreeGrafter"/>
</dbReference>
<dbReference type="OrthoDB" id="446168at2759"/>
<dbReference type="GO" id="GO:0003677">
    <property type="term" value="F:DNA binding"/>
    <property type="evidence" value="ECO:0007669"/>
    <property type="project" value="TreeGrafter"/>
</dbReference>
<dbReference type="InterPro" id="IPR003959">
    <property type="entry name" value="ATPase_AAA_core"/>
</dbReference>
<evidence type="ECO:0000256" key="3">
    <source>
        <dbReference type="ARBA" id="ARBA00022840"/>
    </source>
</evidence>
<feature type="non-terminal residue" evidence="5">
    <location>
        <position position="306"/>
    </location>
</feature>
<proteinExistence type="predicted"/>